<dbReference type="InterPro" id="IPR000595">
    <property type="entry name" value="cNMP-bd_dom"/>
</dbReference>
<dbReference type="PROSITE" id="PS50042">
    <property type="entry name" value="CNMP_BINDING_3"/>
    <property type="match status" value="1"/>
</dbReference>
<dbReference type="Pfam" id="PF00027">
    <property type="entry name" value="cNMP_binding"/>
    <property type="match status" value="1"/>
</dbReference>
<evidence type="ECO:0000313" key="3">
    <source>
        <dbReference type="Proteomes" id="UP001236507"/>
    </source>
</evidence>
<comment type="caution">
    <text evidence="2">The sequence shown here is derived from an EMBL/GenBank/DDBJ whole genome shotgun (WGS) entry which is preliminary data.</text>
</comment>
<protein>
    <submittedName>
        <fullName evidence="2">Crp/Fnr family transcriptional regulator</fullName>
    </submittedName>
</protein>
<organism evidence="2 3">
    <name type="scientific">Flectobacillus roseus</name>
    <dbReference type="NCBI Taxonomy" id="502259"/>
    <lineage>
        <taxon>Bacteria</taxon>
        <taxon>Pseudomonadati</taxon>
        <taxon>Bacteroidota</taxon>
        <taxon>Cytophagia</taxon>
        <taxon>Cytophagales</taxon>
        <taxon>Flectobacillaceae</taxon>
        <taxon>Flectobacillus</taxon>
    </lineage>
</organism>
<name>A0ABT6YA34_9BACT</name>
<dbReference type="Gene3D" id="2.60.120.10">
    <property type="entry name" value="Jelly Rolls"/>
    <property type="match status" value="1"/>
</dbReference>
<dbReference type="EMBL" id="JASHIF010000009">
    <property type="protein sequence ID" value="MDI9859978.1"/>
    <property type="molecule type" value="Genomic_DNA"/>
</dbReference>
<evidence type="ECO:0000259" key="1">
    <source>
        <dbReference type="PROSITE" id="PS50042"/>
    </source>
</evidence>
<dbReference type="Proteomes" id="UP001236507">
    <property type="component" value="Unassembled WGS sequence"/>
</dbReference>
<evidence type="ECO:0000313" key="2">
    <source>
        <dbReference type="EMBL" id="MDI9859978.1"/>
    </source>
</evidence>
<dbReference type="InterPro" id="IPR014710">
    <property type="entry name" value="RmlC-like_jellyroll"/>
</dbReference>
<dbReference type="RefSeq" id="WP_283344811.1">
    <property type="nucleotide sequence ID" value="NZ_JASHIF010000009.1"/>
</dbReference>
<dbReference type="CDD" id="cd00038">
    <property type="entry name" value="CAP_ED"/>
    <property type="match status" value="1"/>
</dbReference>
<reference evidence="2 3" key="1">
    <citation type="submission" date="2023-05" db="EMBL/GenBank/DDBJ databases">
        <title>Novel species of genus Flectobacillus isolated from stream in China.</title>
        <authorList>
            <person name="Lu H."/>
        </authorList>
    </citation>
    <scope>NUCLEOTIDE SEQUENCE [LARGE SCALE GENOMIC DNA]</scope>
    <source>
        <strain evidence="2 3">KCTC 42575</strain>
    </source>
</reference>
<gene>
    <name evidence="2" type="ORF">QM524_12225</name>
</gene>
<feature type="domain" description="Cyclic nucleotide-binding" evidence="1">
    <location>
        <begin position="9"/>
        <end position="111"/>
    </location>
</feature>
<keyword evidence="3" id="KW-1185">Reference proteome</keyword>
<dbReference type="SUPFAM" id="SSF51206">
    <property type="entry name" value="cAMP-binding domain-like"/>
    <property type="match status" value="1"/>
</dbReference>
<proteinExistence type="predicted"/>
<accession>A0ABT6YA34</accession>
<sequence length="187" mass="21665">MILSHISNTIYPLPEASMQMLEGHISEVSFPKGHILLRANKVESNIYFIKKGIARLYTQTPDNEITFLFCKEGDTLMSLKSYVIGQEGYEDVELLEDCELYQLKTEVLEDLYQSDIHIANWGRKLAELELIKTEERFIARQFKTASERYHELLHIHPDLIQRVQLGHIASYLGISQVSLSRIRADIR</sequence>
<dbReference type="InterPro" id="IPR018490">
    <property type="entry name" value="cNMP-bd_dom_sf"/>
</dbReference>